<keyword evidence="2" id="KW-1185">Reference proteome</keyword>
<dbReference type="EMBL" id="CAJVQB010025700">
    <property type="protein sequence ID" value="CAG8806980.1"/>
    <property type="molecule type" value="Genomic_DNA"/>
</dbReference>
<gene>
    <name evidence="1" type="ORF">GMARGA_LOCUS24409</name>
</gene>
<proteinExistence type="predicted"/>
<evidence type="ECO:0000313" key="1">
    <source>
        <dbReference type="EMBL" id="CAG8806980.1"/>
    </source>
</evidence>
<protein>
    <submittedName>
        <fullName evidence="1">6894_t:CDS:1</fullName>
    </submittedName>
</protein>
<accession>A0ABN7W086</accession>
<evidence type="ECO:0000313" key="2">
    <source>
        <dbReference type="Proteomes" id="UP000789901"/>
    </source>
</evidence>
<dbReference type="Proteomes" id="UP000789901">
    <property type="component" value="Unassembled WGS sequence"/>
</dbReference>
<organism evidence="1 2">
    <name type="scientific">Gigaspora margarita</name>
    <dbReference type="NCBI Taxonomy" id="4874"/>
    <lineage>
        <taxon>Eukaryota</taxon>
        <taxon>Fungi</taxon>
        <taxon>Fungi incertae sedis</taxon>
        <taxon>Mucoromycota</taxon>
        <taxon>Glomeromycotina</taxon>
        <taxon>Glomeromycetes</taxon>
        <taxon>Diversisporales</taxon>
        <taxon>Gigasporaceae</taxon>
        <taxon>Gigaspora</taxon>
    </lineage>
</organism>
<sequence>MEDIIPFKTMRKLLGEAISDNLKPLLDSPDLILEHITEFLLFVLSITECKHTRAVVAALRKIYFFPQLLSLYFYDNKSPLPADPEDLVETIRNLFSITEYDSLSYLSEYRTKLKEFYHFDQILLLYFNLPPQEQKEPLHLLCKSYHQIYDNYSL</sequence>
<comment type="caution">
    <text evidence="1">The sequence shown here is derived from an EMBL/GenBank/DDBJ whole genome shotgun (WGS) entry which is preliminary data.</text>
</comment>
<reference evidence="1 2" key="1">
    <citation type="submission" date="2021-06" db="EMBL/GenBank/DDBJ databases">
        <authorList>
            <person name="Kallberg Y."/>
            <person name="Tangrot J."/>
            <person name="Rosling A."/>
        </authorList>
    </citation>
    <scope>NUCLEOTIDE SEQUENCE [LARGE SCALE GENOMIC DNA]</scope>
    <source>
        <strain evidence="1 2">120-4 pot B 10/14</strain>
    </source>
</reference>
<name>A0ABN7W086_GIGMA</name>